<proteinExistence type="predicted"/>
<keyword evidence="3" id="KW-1185">Reference proteome</keyword>
<dbReference type="HOGENOM" id="CLU_1916975_0_0_1"/>
<evidence type="ECO:0000313" key="3">
    <source>
        <dbReference type="Proteomes" id="UP000001861"/>
    </source>
</evidence>
<dbReference type="GeneID" id="6014928"/>
<name>A8P2K6_COPC7</name>
<comment type="caution">
    <text evidence="2">The sequence shown here is derived from an EMBL/GenBank/DDBJ whole genome shotgun (WGS) entry which is preliminary data.</text>
</comment>
<evidence type="ECO:0000313" key="2">
    <source>
        <dbReference type="EMBL" id="EAU83533.2"/>
    </source>
</evidence>
<protein>
    <submittedName>
        <fullName evidence="2">Uncharacterized protein</fullName>
    </submittedName>
</protein>
<reference evidence="2 3" key="1">
    <citation type="journal article" date="2010" name="Proc. Natl. Acad. Sci. U.S.A.">
        <title>Insights into evolution of multicellular fungi from the assembled chromosomes of the mushroom Coprinopsis cinerea (Coprinus cinereus).</title>
        <authorList>
            <person name="Stajich J.E."/>
            <person name="Wilke S.K."/>
            <person name="Ahren D."/>
            <person name="Au C.H."/>
            <person name="Birren B.W."/>
            <person name="Borodovsky M."/>
            <person name="Burns C."/>
            <person name="Canback B."/>
            <person name="Casselton L.A."/>
            <person name="Cheng C.K."/>
            <person name="Deng J."/>
            <person name="Dietrich F.S."/>
            <person name="Fargo D.C."/>
            <person name="Farman M.L."/>
            <person name="Gathman A.C."/>
            <person name="Goldberg J."/>
            <person name="Guigo R."/>
            <person name="Hoegger P.J."/>
            <person name="Hooker J.B."/>
            <person name="Huggins A."/>
            <person name="James T.Y."/>
            <person name="Kamada T."/>
            <person name="Kilaru S."/>
            <person name="Kodira C."/>
            <person name="Kues U."/>
            <person name="Kupfer D."/>
            <person name="Kwan H.S."/>
            <person name="Lomsadze A."/>
            <person name="Li W."/>
            <person name="Lilly W.W."/>
            <person name="Ma L.J."/>
            <person name="Mackey A.J."/>
            <person name="Manning G."/>
            <person name="Martin F."/>
            <person name="Muraguchi H."/>
            <person name="Natvig D.O."/>
            <person name="Palmerini H."/>
            <person name="Ramesh M.A."/>
            <person name="Rehmeyer C.J."/>
            <person name="Roe B.A."/>
            <person name="Shenoy N."/>
            <person name="Stanke M."/>
            <person name="Ter-Hovhannisyan V."/>
            <person name="Tunlid A."/>
            <person name="Velagapudi R."/>
            <person name="Vision T.J."/>
            <person name="Zeng Q."/>
            <person name="Zolan M.E."/>
            <person name="Pukkila P.J."/>
        </authorList>
    </citation>
    <scope>NUCLEOTIDE SEQUENCE [LARGE SCALE GENOMIC DNA]</scope>
    <source>
        <strain evidence="3">Okayama-7 / 130 / ATCC MYA-4618 / FGSC 9003</strain>
    </source>
</reference>
<dbReference type="Proteomes" id="UP000001861">
    <property type="component" value="Unassembled WGS sequence"/>
</dbReference>
<dbReference type="EMBL" id="AACS02000013">
    <property type="protein sequence ID" value="EAU83533.2"/>
    <property type="molecule type" value="Genomic_DNA"/>
</dbReference>
<accession>A8P2K6</accession>
<dbReference type="VEuPathDB" id="FungiDB:CC1G_04789"/>
<gene>
    <name evidence="2" type="ORF">CC1G_04789</name>
</gene>
<dbReference type="AlphaFoldDB" id="A8P2K6"/>
<organism evidence="2 3">
    <name type="scientific">Coprinopsis cinerea (strain Okayama-7 / 130 / ATCC MYA-4618 / FGSC 9003)</name>
    <name type="common">Inky cap fungus</name>
    <name type="synonym">Hormographiella aspergillata</name>
    <dbReference type="NCBI Taxonomy" id="240176"/>
    <lineage>
        <taxon>Eukaryota</taxon>
        <taxon>Fungi</taxon>
        <taxon>Dikarya</taxon>
        <taxon>Basidiomycota</taxon>
        <taxon>Agaricomycotina</taxon>
        <taxon>Agaricomycetes</taxon>
        <taxon>Agaricomycetidae</taxon>
        <taxon>Agaricales</taxon>
        <taxon>Agaricineae</taxon>
        <taxon>Psathyrellaceae</taxon>
        <taxon>Coprinopsis</taxon>
    </lineage>
</organism>
<feature type="compositionally biased region" description="Basic residues" evidence="1">
    <location>
        <begin position="118"/>
        <end position="132"/>
    </location>
</feature>
<sequence length="132" mass="14186">MVKQLTLVFPTATYLPTSDDLHEASLVCAMHPTGIAVPLATSDYSVDPYQCSYGDAGACTYDQTSGFLVGDDNADFCPAQGDFDCAPARRRNARSPLPRSPRPASPAASEPKPQVMKVRAKLGGKRKQVVRK</sequence>
<feature type="region of interest" description="Disordered" evidence="1">
    <location>
        <begin position="87"/>
        <end position="132"/>
    </location>
</feature>
<evidence type="ECO:0000256" key="1">
    <source>
        <dbReference type="SAM" id="MobiDB-lite"/>
    </source>
</evidence>
<dbReference type="RefSeq" id="XP_001838345.2">
    <property type="nucleotide sequence ID" value="XM_001838293.2"/>
</dbReference>
<dbReference type="OrthoDB" id="3262731at2759"/>
<dbReference type="InParanoid" id="A8P2K6"/>
<dbReference type="KEGG" id="cci:CC1G_04789"/>